<feature type="binding site" evidence="7">
    <location>
        <begin position="59"/>
        <end position="63"/>
    </location>
    <ligand>
        <name>GTP</name>
        <dbReference type="ChEBI" id="CHEBI:37565"/>
    </ligand>
</feature>
<sequence>MTHKSGFVNIVGNPNVGKSTIMNALVGERLSIITKKMQTTRHRIKGIVSGDDFQIVYSDTPGILKPNYKLQESMMKFVNTALIDADVILYVTDVVEQPDKNAEYLEKIRKSNAPVVVLINKIDLSTQGDVMKLYEYWKDLLPAADIYAISATEKFNIGPIFDRILELLPEAPPYFPKDELTDRNDRFFVSEIVREKILLYYQKEVPYSVEVEVEEFKEEDKLLRLRCVINVARDSQKGIIIGHQGAALKKVGTQARRDMEEFFQKKVFMELYVKVAKDWRDKDRMLGNFGYDFQ</sequence>
<gene>
    <name evidence="7" type="primary">era</name>
    <name evidence="12" type="ORF">DET52_101436</name>
</gene>
<evidence type="ECO:0000313" key="12">
    <source>
        <dbReference type="EMBL" id="TDO05080.1"/>
    </source>
</evidence>
<dbReference type="InterPro" id="IPR027417">
    <property type="entry name" value="P-loop_NTPase"/>
</dbReference>
<dbReference type="InterPro" id="IPR009019">
    <property type="entry name" value="KH_sf_prok-type"/>
</dbReference>
<dbReference type="GO" id="GO:0003924">
    <property type="term" value="F:GTPase activity"/>
    <property type="evidence" value="ECO:0007669"/>
    <property type="project" value="UniProtKB-UniRule"/>
</dbReference>
<keyword evidence="5 7" id="KW-0694">RNA-binding</keyword>
<comment type="function">
    <text evidence="7">An essential GTPase that binds both GDP and GTP, with rapid nucleotide exchange. Plays a role in 16S rRNA processing and 30S ribosomal subunit biogenesis and possibly also in cell cycle regulation and energy metabolism.</text>
</comment>
<dbReference type="FunFam" id="3.30.300.20:FF:000003">
    <property type="entry name" value="GTPase Era"/>
    <property type="match status" value="1"/>
</dbReference>
<evidence type="ECO:0000256" key="6">
    <source>
        <dbReference type="ARBA" id="ARBA00023134"/>
    </source>
</evidence>
<feature type="domain" description="Era-type G" evidence="11">
    <location>
        <begin position="4"/>
        <end position="170"/>
    </location>
</feature>
<dbReference type="PANTHER" id="PTHR42698:SF1">
    <property type="entry name" value="GTPASE ERA, MITOCHONDRIAL"/>
    <property type="match status" value="1"/>
</dbReference>
<comment type="subcellular location">
    <subcellularLocation>
        <location evidence="7">Cytoplasm</location>
    </subcellularLocation>
    <subcellularLocation>
        <location evidence="7">Cell membrane</location>
        <topology evidence="7">Peripheral membrane protein</topology>
    </subcellularLocation>
</comment>
<comment type="caution">
    <text evidence="12">The sequence shown here is derived from an EMBL/GenBank/DDBJ whole genome shotgun (WGS) entry which is preliminary data.</text>
</comment>
<feature type="region of interest" description="G3" evidence="8">
    <location>
        <begin position="59"/>
        <end position="62"/>
    </location>
</feature>
<feature type="region of interest" description="G4" evidence="8">
    <location>
        <begin position="120"/>
        <end position="123"/>
    </location>
</feature>
<evidence type="ECO:0000256" key="2">
    <source>
        <dbReference type="ARBA" id="ARBA00020484"/>
    </source>
</evidence>
<keyword evidence="7" id="KW-0963">Cytoplasm</keyword>
<dbReference type="NCBIfam" id="NF000908">
    <property type="entry name" value="PRK00089.1"/>
    <property type="match status" value="1"/>
</dbReference>
<dbReference type="GO" id="GO:0000028">
    <property type="term" value="P:ribosomal small subunit assembly"/>
    <property type="evidence" value="ECO:0007669"/>
    <property type="project" value="TreeGrafter"/>
</dbReference>
<dbReference type="InterPro" id="IPR030388">
    <property type="entry name" value="G_ERA_dom"/>
</dbReference>
<dbReference type="HAMAP" id="MF_00367">
    <property type="entry name" value="GTPase_Era"/>
    <property type="match status" value="1"/>
</dbReference>
<dbReference type="InterPro" id="IPR004044">
    <property type="entry name" value="KH_dom_type_2"/>
</dbReference>
<dbReference type="SUPFAM" id="SSF54814">
    <property type="entry name" value="Prokaryotic type KH domain (KH-domain type II)"/>
    <property type="match status" value="1"/>
</dbReference>
<dbReference type="CDD" id="cd04163">
    <property type="entry name" value="Era"/>
    <property type="match status" value="1"/>
</dbReference>
<dbReference type="PANTHER" id="PTHR42698">
    <property type="entry name" value="GTPASE ERA"/>
    <property type="match status" value="1"/>
</dbReference>
<feature type="region of interest" description="G1" evidence="8">
    <location>
        <begin position="12"/>
        <end position="19"/>
    </location>
</feature>
<dbReference type="PROSITE" id="PS51713">
    <property type="entry name" value="G_ERA"/>
    <property type="match status" value="1"/>
</dbReference>
<dbReference type="OrthoDB" id="9805918at2"/>
<comment type="subunit">
    <text evidence="7">Monomer.</text>
</comment>
<dbReference type="RefSeq" id="WP_133463204.1">
    <property type="nucleotide sequence ID" value="NZ_SNWI01000001.1"/>
</dbReference>
<evidence type="ECO:0000256" key="8">
    <source>
        <dbReference type="PROSITE-ProRule" id="PRU01050"/>
    </source>
</evidence>
<dbReference type="PRINTS" id="PR00326">
    <property type="entry name" value="GTP1OBG"/>
</dbReference>
<dbReference type="SUPFAM" id="SSF52540">
    <property type="entry name" value="P-loop containing nucleoside triphosphate hydrolases"/>
    <property type="match status" value="1"/>
</dbReference>
<dbReference type="GO" id="GO:0005525">
    <property type="term" value="F:GTP binding"/>
    <property type="evidence" value="ECO:0007669"/>
    <property type="project" value="UniProtKB-UniRule"/>
</dbReference>
<keyword evidence="7" id="KW-0472">Membrane</keyword>
<proteinExistence type="inferred from homology"/>
<evidence type="ECO:0000259" key="11">
    <source>
        <dbReference type="PROSITE" id="PS51713"/>
    </source>
</evidence>
<accession>A0A4R6H9S7</accession>
<dbReference type="Pfam" id="PF01926">
    <property type="entry name" value="MMR_HSR1"/>
    <property type="match status" value="1"/>
</dbReference>
<dbReference type="InterPro" id="IPR005662">
    <property type="entry name" value="GTPase_Era-like"/>
</dbReference>
<dbReference type="NCBIfam" id="TIGR00231">
    <property type="entry name" value="small_GTP"/>
    <property type="match status" value="1"/>
</dbReference>
<dbReference type="Gene3D" id="3.40.50.300">
    <property type="entry name" value="P-loop containing nucleotide triphosphate hydrolases"/>
    <property type="match status" value="1"/>
</dbReference>
<evidence type="ECO:0000256" key="3">
    <source>
        <dbReference type="ARBA" id="ARBA00022517"/>
    </source>
</evidence>
<evidence type="ECO:0000256" key="5">
    <source>
        <dbReference type="ARBA" id="ARBA00022884"/>
    </source>
</evidence>
<evidence type="ECO:0000256" key="4">
    <source>
        <dbReference type="ARBA" id="ARBA00022741"/>
    </source>
</evidence>
<feature type="binding site" evidence="7">
    <location>
        <begin position="12"/>
        <end position="19"/>
    </location>
    <ligand>
        <name>GTP</name>
        <dbReference type="ChEBI" id="CHEBI:37565"/>
    </ligand>
</feature>
<dbReference type="GO" id="GO:0005886">
    <property type="term" value="C:plasma membrane"/>
    <property type="evidence" value="ECO:0007669"/>
    <property type="project" value="UniProtKB-SubCell"/>
</dbReference>
<feature type="domain" description="KH type-2" evidence="10">
    <location>
        <begin position="201"/>
        <end position="277"/>
    </location>
</feature>
<dbReference type="NCBIfam" id="TIGR00436">
    <property type="entry name" value="era"/>
    <property type="match status" value="1"/>
</dbReference>
<dbReference type="PROSITE" id="PS50823">
    <property type="entry name" value="KH_TYPE_2"/>
    <property type="match status" value="1"/>
</dbReference>
<dbReference type="EMBL" id="SNWI01000001">
    <property type="protein sequence ID" value="TDO05080.1"/>
    <property type="molecule type" value="Genomic_DNA"/>
</dbReference>
<organism evidence="12 13">
    <name type="scientific">Sunxiuqinia elliptica</name>
    <dbReference type="NCBI Taxonomy" id="655355"/>
    <lineage>
        <taxon>Bacteria</taxon>
        <taxon>Pseudomonadati</taxon>
        <taxon>Bacteroidota</taxon>
        <taxon>Bacteroidia</taxon>
        <taxon>Marinilabiliales</taxon>
        <taxon>Prolixibacteraceae</taxon>
        <taxon>Sunxiuqinia</taxon>
    </lineage>
</organism>
<keyword evidence="6 7" id="KW-0342">GTP-binding</keyword>
<dbReference type="InterPro" id="IPR015946">
    <property type="entry name" value="KH_dom-like_a/b"/>
</dbReference>
<dbReference type="Gene3D" id="3.30.300.20">
    <property type="match status" value="1"/>
</dbReference>
<evidence type="ECO:0000259" key="10">
    <source>
        <dbReference type="PROSITE" id="PS50823"/>
    </source>
</evidence>
<feature type="region of interest" description="G2" evidence="8">
    <location>
        <begin position="38"/>
        <end position="42"/>
    </location>
</feature>
<dbReference type="GO" id="GO:0043024">
    <property type="term" value="F:ribosomal small subunit binding"/>
    <property type="evidence" value="ECO:0007669"/>
    <property type="project" value="TreeGrafter"/>
</dbReference>
<keyword evidence="3 7" id="KW-0690">Ribosome biogenesis</keyword>
<dbReference type="InterPro" id="IPR006073">
    <property type="entry name" value="GTP-bd"/>
</dbReference>
<dbReference type="InterPro" id="IPR005225">
    <property type="entry name" value="Small_GTP-bd"/>
</dbReference>
<dbReference type="Proteomes" id="UP000294848">
    <property type="component" value="Unassembled WGS sequence"/>
</dbReference>
<feature type="region of interest" description="G5" evidence="8">
    <location>
        <begin position="149"/>
        <end position="151"/>
    </location>
</feature>
<dbReference type="GO" id="GO:0005829">
    <property type="term" value="C:cytosol"/>
    <property type="evidence" value="ECO:0007669"/>
    <property type="project" value="TreeGrafter"/>
</dbReference>
<feature type="binding site" evidence="7">
    <location>
        <begin position="120"/>
        <end position="123"/>
    </location>
    <ligand>
        <name>GTP</name>
        <dbReference type="ChEBI" id="CHEBI:37565"/>
    </ligand>
</feature>
<dbReference type="CDD" id="cd22534">
    <property type="entry name" value="KH-II_Era"/>
    <property type="match status" value="1"/>
</dbReference>
<dbReference type="Pfam" id="PF07650">
    <property type="entry name" value="KH_2"/>
    <property type="match status" value="1"/>
</dbReference>
<keyword evidence="4 7" id="KW-0547">Nucleotide-binding</keyword>
<dbReference type="AlphaFoldDB" id="A0A4R6H9S7"/>
<comment type="similarity">
    <text evidence="1 7 8 9">Belongs to the TRAFAC class TrmE-Era-EngA-EngB-Septin-like GTPase superfamily. Era GTPase family.</text>
</comment>
<reference evidence="12 13" key="1">
    <citation type="submission" date="2019-03" db="EMBL/GenBank/DDBJ databases">
        <title>Freshwater and sediment microbial communities from various areas in North America, analyzing microbe dynamics in response to fracking.</title>
        <authorList>
            <person name="Lamendella R."/>
        </authorList>
    </citation>
    <scope>NUCLEOTIDE SEQUENCE [LARGE SCALE GENOMIC DNA]</scope>
    <source>
        <strain evidence="12 13">114D</strain>
    </source>
</reference>
<evidence type="ECO:0000256" key="9">
    <source>
        <dbReference type="RuleBase" id="RU003761"/>
    </source>
</evidence>
<name>A0A4R6H9S7_9BACT</name>
<evidence type="ECO:0000256" key="7">
    <source>
        <dbReference type="HAMAP-Rule" id="MF_00367"/>
    </source>
</evidence>
<dbReference type="GO" id="GO:0070181">
    <property type="term" value="F:small ribosomal subunit rRNA binding"/>
    <property type="evidence" value="ECO:0007669"/>
    <property type="project" value="UniProtKB-UniRule"/>
</dbReference>
<keyword evidence="7" id="KW-1003">Cell membrane</keyword>
<evidence type="ECO:0000313" key="13">
    <source>
        <dbReference type="Proteomes" id="UP000294848"/>
    </source>
</evidence>
<evidence type="ECO:0000256" key="1">
    <source>
        <dbReference type="ARBA" id="ARBA00007921"/>
    </source>
</evidence>
<keyword evidence="7" id="KW-0699">rRNA-binding</keyword>
<protein>
    <recommendedName>
        <fullName evidence="2 7">GTPase Era</fullName>
    </recommendedName>
</protein>